<feature type="transmembrane region" description="Helical" evidence="1">
    <location>
        <begin position="51"/>
        <end position="72"/>
    </location>
</feature>
<dbReference type="EMBL" id="KN818285">
    <property type="protein sequence ID" value="KIL61331.1"/>
    <property type="molecule type" value="Genomic_DNA"/>
</dbReference>
<accession>A0A0C2WWX8</accession>
<keyword evidence="1" id="KW-0812">Transmembrane</keyword>
<reference evidence="2 3" key="1">
    <citation type="submission" date="2014-04" db="EMBL/GenBank/DDBJ databases">
        <title>Evolutionary Origins and Diversification of the Mycorrhizal Mutualists.</title>
        <authorList>
            <consortium name="DOE Joint Genome Institute"/>
            <consortium name="Mycorrhizal Genomics Consortium"/>
            <person name="Kohler A."/>
            <person name="Kuo A."/>
            <person name="Nagy L.G."/>
            <person name="Floudas D."/>
            <person name="Copeland A."/>
            <person name="Barry K.W."/>
            <person name="Cichocki N."/>
            <person name="Veneault-Fourrey C."/>
            <person name="LaButti K."/>
            <person name="Lindquist E.A."/>
            <person name="Lipzen A."/>
            <person name="Lundell T."/>
            <person name="Morin E."/>
            <person name="Murat C."/>
            <person name="Riley R."/>
            <person name="Ohm R."/>
            <person name="Sun H."/>
            <person name="Tunlid A."/>
            <person name="Henrissat B."/>
            <person name="Grigoriev I.V."/>
            <person name="Hibbett D.S."/>
            <person name="Martin F."/>
        </authorList>
    </citation>
    <scope>NUCLEOTIDE SEQUENCE [LARGE SCALE GENOMIC DNA]</scope>
    <source>
        <strain evidence="2 3">Koide BX008</strain>
    </source>
</reference>
<keyword evidence="1" id="KW-1133">Transmembrane helix</keyword>
<dbReference type="Proteomes" id="UP000054549">
    <property type="component" value="Unassembled WGS sequence"/>
</dbReference>
<sequence>MTFLSPMQGVAELFVQALFYGLYISTFVNCLRWLLLENEGWKFRPYKQMTWPFITITVTIFAIATADIAAAVRLTCARLLGEEIIADFLSFICITIEGFTMIIIDAVLVYRCWIVYDKSWRVIIVPLLFWTCTTACSLTWTICNAIGVKLVDSPKATAIGVGVFYGCNFATNVYASSAIVYRIWKTAMTNNPRSRIYEVCRIISGTGIMYSVTSLFTLVAACWINNYFPEAILNAINFHTACIAYNLVIIRVGQLRAGLDTFSVVECNPNYVAASGDQSSTNLSK</sequence>
<feature type="transmembrane region" description="Helical" evidence="1">
    <location>
        <begin position="232"/>
        <end position="250"/>
    </location>
</feature>
<proteinExistence type="predicted"/>
<dbReference type="AlphaFoldDB" id="A0A0C2WWX8"/>
<dbReference type="InParanoid" id="A0A0C2WWX8"/>
<name>A0A0C2WWX8_AMAMK</name>
<keyword evidence="3" id="KW-1185">Reference proteome</keyword>
<gene>
    <name evidence="2" type="ORF">M378DRAFT_166977</name>
</gene>
<dbReference type="OrthoDB" id="3357408at2759"/>
<evidence type="ECO:0000313" key="3">
    <source>
        <dbReference type="Proteomes" id="UP000054549"/>
    </source>
</evidence>
<dbReference type="HOGENOM" id="CLU_044614_1_1_1"/>
<feature type="transmembrane region" description="Helical" evidence="1">
    <location>
        <begin position="202"/>
        <end position="226"/>
    </location>
</feature>
<protein>
    <submittedName>
        <fullName evidence="2">Uncharacterized protein</fullName>
    </submittedName>
</protein>
<keyword evidence="1" id="KW-0472">Membrane</keyword>
<evidence type="ECO:0000256" key="1">
    <source>
        <dbReference type="SAM" id="Phobius"/>
    </source>
</evidence>
<feature type="transmembrane region" description="Helical" evidence="1">
    <location>
        <begin position="13"/>
        <end position="31"/>
    </location>
</feature>
<feature type="transmembrane region" description="Helical" evidence="1">
    <location>
        <begin position="159"/>
        <end position="181"/>
    </location>
</feature>
<feature type="transmembrane region" description="Helical" evidence="1">
    <location>
        <begin position="84"/>
        <end position="110"/>
    </location>
</feature>
<organism evidence="2 3">
    <name type="scientific">Amanita muscaria (strain Koide BX008)</name>
    <dbReference type="NCBI Taxonomy" id="946122"/>
    <lineage>
        <taxon>Eukaryota</taxon>
        <taxon>Fungi</taxon>
        <taxon>Dikarya</taxon>
        <taxon>Basidiomycota</taxon>
        <taxon>Agaricomycotina</taxon>
        <taxon>Agaricomycetes</taxon>
        <taxon>Agaricomycetidae</taxon>
        <taxon>Agaricales</taxon>
        <taxon>Pluteineae</taxon>
        <taxon>Amanitaceae</taxon>
        <taxon>Amanita</taxon>
    </lineage>
</organism>
<feature type="transmembrane region" description="Helical" evidence="1">
    <location>
        <begin position="122"/>
        <end position="147"/>
    </location>
</feature>
<evidence type="ECO:0000313" key="2">
    <source>
        <dbReference type="EMBL" id="KIL61331.1"/>
    </source>
</evidence>